<dbReference type="InterPro" id="IPR003689">
    <property type="entry name" value="ZIP"/>
</dbReference>
<evidence type="ECO:0000313" key="7">
    <source>
        <dbReference type="Proteomes" id="UP000615593"/>
    </source>
</evidence>
<dbReference type="PANTHER" id="PTHR11040">
    <property type="entry name" value="ZINC/IRON TRANSPORTER"/>
    <property type="match status" value="1"/>
</dbReference>
<keyword evidence="2 5" id="KW-0812">Transmembrane</keyword>
<dbReference type="PANTHER" id="PTHR11040:SF44">
    <property type="entry name" value="PROTEIN ZNTC-RELATED"/>
    <property type="match status" value="1"/>
</dbReference>
<dbReference type="EMBL" id="BMWY01000005">
    <property type="protein sequence ID" value="GGZ59026.1"/>
    <property type="molecule type" value="Genomic_DNA"/>
</dbReference>
<evidence type="ECO:0000256" key="2">
    <source>
        <dbReference type="ARBA" id="ARBA00022692"/>
    </source>
</evidence>
<reference evidence="7" key="1">
    <citation type="journal article" date="2019" name="Int. J. Syst. Evol. Microbiol.">
        <title>The Global Catalogue of Microorganisms (GCM) 10K type strain sequencing project: providing services to taxonomists for standard genome sequencing and annotation.</title>
        <authorList>
            <consortium name="The Broad Institute Genomics Platform"/>
            <consortium name="The Broad Institute Genome Sequencing Center for Infectious Disease"/>
            <person name="Wu L."/>
            <person name="Ma J."/>
        </authorList>
    </citation>
    <scope>NUCLEOTIDE SEQUENCE [LARGE SCALE GENOMIC DNA]</scope>
    <source>
        <strain evidence="7">KCTC 12708</strain>
    </source>
</reference>
<dbReference type="Pfam" id="PF02535">
    <property type="entry name" value="Zip"/>
    <property type="match status" value="1"/>
</dbReference>
<dbReference type="GeneID" id="94369742"/>
<feature type="transmembrane region" description="Helical" evidence="5">
    <location>
        <begin position="29"/>
        <end position="48"/>
    </location>
</feature>
<feature type="transmembrane region" description="Helical" evidence="5">
    <location>
        <begin position="6"/>
        <end position="22"/>
    </location>
</feature>
<evidence type="ECO:0000256" key="5">
    <source>
        <dbReference type="SAM" id="Phobius"/>
    </source>
</evidence>
<keyword evidence="7" id="KW-1185">Reference proteome</keyword>
<evidence type="ECO:0000256" key="1">
    <source>
        <dbReference type="ARBA" id="ARBA00004141"/>
    </source>
</evidence>
<feature type="transmembrane region" description="Helical" evidence="5">
    <location>
        <begin position="202"/>
        <end position="220"/>
    </location>
</feature>
<sequence length="221" mass="24607">MNILLPIIAVVIGFIIAYFIKASSTTIKLLLSFSGAFLLSITVFEFLPEVYQNYDQAIGLLIMAGILLQIFLEFLSKGAEHGHLHENKERSSFPVALFASLCLHSLLEGSPIHNNEHLLIGVVIHKIPIAIIISSFLLNSKLSKTKVAAFLLLFALMTPLGSYLQENFEFLKNIERYINALVIGIFLHVSTIILFESSKNHQFNLSKILVIIVGVIIAYLL</sequence>
<gene>
    <name evidence="6" type="ORF">GCM10008088_20790</name>
</gene>
<keyword evidence="4 5" id="KW-0472">Membrane</keyword>
<evidence type="ECO:0000256" key="4">
    <source>
        <dbReference type="ARBA" id="ARBA00023136"/>
    </source>
</evidence>
<dbReference type="RefSeq" id="WP_027884618.1">
    <property type="nucleotide sequence ID" value="NZ_BMWY01000005.1"/>
</dbReference>
<protein>
    <recommendedName>
        <fullName evidence="8">ZIP Zinc transporter</fullName>
    </recommendedName>
</protein>
<keyword evidence="3 5" id="KW-1133">Transmembrane helix</keyword>
<feature type="transmembrane region" description="Helical" evidence="5">
    <location>
        <begin position="147"/>
        <end position="165"/>
    </location>
</feature>
<organism evidence="6 7">
    <name type="scientific">Mesonia mobilis</name>
    <dbReference type="NCBI Taxonomy" id="369791"/>
    <lineage>
        <taxon>Bacteria</taxon>
        <taxon>Pseudomonadati</taxon>
        <taxon>Bacteroidota</taxon>
        <taxon>Flavobacteriia</taxon>
        <taxon>Flavobacteriales</taxon>
        <taxon>Flavobacteriaceae</taxon>
        <taxon>Mesonia</taxon>
    </lineage>
</organism>
<name>A0ABQ3C1D2_9FLAO</name>
<feature type="transmembrane region" description="Helical" evidence="5">
    <location>
        <begin position="118"/>
        <end position="138"/>
    </location>
</feature>
<evidence type="ECO:0000256" key="3">
    <source>
        <dbReference type="ARBA" id="ARBA00022989"/>
    </source>
</evidence>
<dbReference type="Proteomes" id="UP000615593">
    <property type="component" value="Unassembled WGS sequence"/>
</dbReference>
<comment type="subcellular location">
    <subcellularLocation>
        <location evidence="1">Membrane</location>
        <topology evidence="1">Multi-pass membrane protein</topology>
    </subcellularLocation>
</comment>
<feature type="transmembrane region" description="Helical" evidence="5">
    <location>
        <begin position="177"/>
        <end position="195"/>
    </location>
</feature>
<proteinExistence type="predicted"/>
<feature type="transmembrane region" description="Helical" evidence="5">
    <location>
        <begin position="54"/>
        <end position="72"/>
    </location>
</feature>
<accession>A0ABQ3C1D2</accession>
<evidence type="ECO:0008006" key="8">
    <source>
        <dbReference type="Google" id="ProtNLM"/>
    </source>
</evidence>
<comment type="caution">
    <text evidence="6">The sequence shown here is derived from an EMBL/GenBank/DDBJ whole genome shotgun (WGS) entry which is preliminary data.</text>
</comment>
<evidence type="ECO:0000313" key="6">
    <source>
        <dbReference type="EMBL" id="GGZ59026.1"/>
    </source>
</evidence>